<feature type="transmembrane region" description="Helical" evidence="11">
    <location>
        <begin position="608"/>
        <end position="626"/>
    </location>
</feature>
<dbReference type="OMA" id="DHGMDEN"/>
<dbReference type="InterPro" id="IPR017850">
    <property type="entry name" value="Alkaline_phosphatase_core_sf"/>
</dbReference>
<keyword evidence="9 11" id="KW-0472">Membrane</keyword>
<dbReference type="Gene3D" id="3.40.720.10">
    <property type="entry name" value="Alkaline Phosphatase, subunit A"/>
    <property type="match status" value="1"/>
</dbReference>
<gene>
    <name evidence="13" type="ORF">PBRA_005783</name>
</gene>
<evidence type="ECO:0000256" key="10">
    <source>
        <dbReference type="ARBA" id="ARBA00023180"/>
    </source>
</evidence>
<feature type="transmembrane region" description="Helical" evidence="11">
    <location>
        <begin position="916"/>
        <end position="937"/>
    </location>
</feature>
<dbReference type="UniPathway" id="UPA00196"/>
<evidence type="ECO:0000259" key="12">
    <source>
        <dbReference type="Pfam" id="PF19316"/>
    </source>
</evidence>
<feature type="transmembrane region" description="Helical" evidence="11">
    <location>
        <begin position="6"/>
        <end position="28"/>
    </location>
</feature>
<comment type="similarity">
    <text evidence="3">Belongs to the PIGG/PIGN/PIGO family. PIGO subfamily.</text>
</comment>
<name>A0A0G4IR99_PLABS</name>
<accession>A0A0G4IR99</accession>
<feature type="transmembrane region" description="Helical" evidence="11">
    <location>
        <begin position="713"/>
        <end position="732"/>
    </location>
</feature>
<evidence type="ECO:0000256" key="11">
    <source>
        <dbReference type="SAM" id="Phobius"/>
    </source>
</evidence>
<evidence type="ECO:0000256" key="8">
    <source>
        <dbReference type="ARBA" id="ARBA00022989"/>
    </source>
</evidence>
<dbReference type="GO" id="GO:0006506">
    <property type="term" value="P:GPI anchor biosynthetic process"/>
    <property type="evidence" value="ECO:0007669"/>
    <property type="project" value="UniProtKB-UniPathway"/>
</dbReference>
<keyword evidence="4" id="KW-0337">GPI-anchor biosynthesis</keyword>
<evidence type="ECO:0000256" key="3">
    <source>
        <dbReference type="ARBA" id="ARBA00008695"/>
    </source>
</evidence>
<evidence type="ECO:0000256" key="9">
    <source>
        <dbReference type="ARBA" id="ARBA00023136"/>
    </source>
</evidence>
<feature type="transmembrane region" description="Helical" evidence="11">
    <location>
        <begin position="739"/>
        <end position="757"/>
    </location>
</feature>
<dbReference type="Pfam" id="PF01663">
    <property type="entry name" value="Phosphodiest"/>
    <property type="match status" value="1"/>
</dbReference>
<dbReference type="Proteomes" id="UP000039324">
    <property type="component" value="Unassembled WGS sequence"/>
</dbReference>
<dbReference type="InterPro" id="IPR037675">
    <property type="entry name" value="PIG-O_N"/>
</dbReference>
<dbReference type="GO" id="GO:0005789">
    <property type="term" value="C:endoplasmic reticulum membrane"/>
    <property type="evidence" value="ECO:0007669"/>
    <property type="project" value="UniProtKB-SubCell"/>
</dbReference>
<dbReference type="PANTHER" id="PTHR23071">
    <property type="entry name" value="PHOSPHATIDYLINOSITOL GLYCAN"/>
    <property type="match status" value="1"/>
</dbReference>
<dbReference type="InterPro" id="IPR002591">
    <property type="entry name" value="Phosphodiest/P_Trfase"/>
</dbReference>
<dbReference type="EMBL" id="CDSF01000080">
    <property type="protein sequence ID" value="CEO97669.1"/>
    <property type="molecule type" value="Genomic_DNA"/>
</dbReference>
<feature type="transmembrane region" description="Helical" evidence="11">
    <location>
        <begin position="551"/>
        <end position="571"/>
    </location>
</feature>
<feature type="transmembrane region" description="Helical" evidence="11">
    <location>
        <begin position="675"/>
        <end position="693"/>
    </location>
</feature>
<evidence type="ECO:0000256" key="2">
    <source>
        <dbReference type="ARBA" id="ARBA00004687"/>
    </source>
</evidence>
<evidence type="ECO:0000256" key="1">
    <source>
        <dbReference type="ARBA" id="ARBA00004477"/>
    </source>
</evidence>
<evidence type="ECO:0000256" key="6">
    <source>
        <dbReference type="ARBA" id="ARBA00022692"/>
    </source>
</evidence>
<reference evidence="13 14" key="1">
    <citation type="submission" date="2015-02" db="EMBL/GenBank/DDBJ databases">
        <authorList>
            <person name="Chooi Y.-H."/>
        </authorList>
    </citation>
    <scope>NUCLEOTIDE SEQUENCE [LARGE SCALE GENOMIC DNA]</scope>
    <source>
        <strain evidence="13">E3</strain>
    </source>
</reference>
<feature type="domain" description="GPI ethanolamine phosphate transferase 2 C-terminal" evidence="12">
    <location>
        <begin position="789"/>
        <end position="933"/>
    </location>
</feature>
<feature type="transmembrane region" description="Helical" evidence="11">
    <location>
        <begin position="511"/>
        <end position="539"/>
    </location>
</feature>
<proteinExistence type="inferred from homology"/>
<dbReference type="STRING" id="37360.A0A0G4IR99"/>
<feature type="transmembrane region" description="Helical" evidence="11">
    <location>
        <begin position="470"/>
        <end position="491"/>
    </location>
</feature>
<dbReference type="OrthoDB" id="272139at2759"/>
<dbReference type="Pfam" id="PF19316">
    <property type="entry name" value="PIGO_PIGG"/>
    <property type="match status" value="1"/>
</dbReference>
<dbReference type="PANTHER" id="PTHR23071:SF1">
    <property type="entry name" value="GPI ETHANOLAMINE PHOSPHATE TRANSFERASE 3"/>
    <property type="match status" value="1"/>
</dbReference>
<keyword evidence="10" id="KW-0325">Glycoprotein</keyword>
<protein>
    <recommendedName>
        <fullName evidence="12">GPI ethanolamine phosphate transferase 2 C-terminal domain-containing protein</fullName>
    </recommendedName>
</protein>
<keyword evidence="8 11" id="KW-1133">Transmembrane helix</keyword>
<keyword evidence="7" id="KW-0256">Endoplasmic reticulum</keyword>
<feature type="transmembrane region" description="Helical" evidence="11">
    <location>
        <begin position="833"/>
        <end position="854"/>
    </location>
</feature>
<organism evidence="13 14">
    <name type="scientific">Plasmodiophora brassicae</name>
    <name type="common">Clubroot disease agent</name>
    <dbReference type="NCBI Taxonomy" id="37360"/>
    <lineage>
        <taxon>Eukaryota</taxon>
        <taxon>Sar</taxon>
        <taxon>Rhizaria</taxon>
        <taxon>Endomyxa</taxon>
        <taxon>Phytomyxea</taxon>
        <taxon>Plasmodiophorida</taxon>
        <taxon>Plasmodiophoridae</taxon>
        <taxon>Plasmodiophora</taxon>
    </lineage>
</organism>
<dbReference type="CDD" id="cd16023">
    <property type="entry name" value="GPI_EPT_3"/>
    <property type="match status" value="1"/>
</dbReference>
<feature type="transmembrane region" description="Helical" evidence="11">
    <location>
        <begin position="875"/>
        <end position="896"/>
    </location>
</feature>
<feature type="transmembrane region" description="Helical" evidence="11">
    <location>
        <begin position="583"/>
        <end position="601"/>
    </location>
</feature>
<sequence length="940" mass="103997">MSGAQLFMACLLVAHIVSVYVFMVGFMLTRIELPRRSECDASPTAYDAVREFAAVHDLSGDYSRRLERWHAAGSPSVVPEWDGNGCWMQRRFRKAVLVVVDALRFDFAHYDQDLDHDEHLNFRNRLKLFERISSTSPEHGRLYVFEADPPTTTMQRLKALVTGGMPTFIDFSSNFDSNAIREDNIVHQFRKSGLHLVMMGDDTWINLFPNTFHKAYPYPSFNVKDLHTVDDGVIAHLRPEVDAGAFDLLIAHFLGVDHIGHRFYANHPTMKDKLTQLDGVLDDLVGALDNDTILFVFGDHGMTSDGNHGGTTAKEANAALFVYSKRAIFPRSTGLRHPIHPSIKQVDLVPTVSLLMGTPIPYANLGMVISDMFGLNGDLAQRVHALRTNAWQVQRYLHEYSTESDVFETESMQHLTSEFLAVDGQYLDATLEDAGRRNVVLEDIVSRYEKVLLRSGELCREKWTVFNLEFMAHGLFLTILTALAATCYVGFEPVLSAPGMAKSVLASVVMLSPITHIVVGLSALSSIASSACIGALLRVIYDAFVSARRDFVFPSIPVAGTLFIIGCYMEGLFTSSLISQDGLAVRYFAVSMALLLGLFDLRLPGVDGFISVLSALAIAILLRIMGEGESFGPGALLSDEFFSPSQLFQTYAGLVVLAAFMVAQISKLNQPVMRVLLTVWLASILVVIGVYWYKDVSTTLDSHASFHYLPNYVYVTSAFAALSVTSSSKFGVKTNRDTSISLLLGALTGPLLLVQGARSPSVYAAAYSIIGLLEARRKRIGSRGWTGIPETTFMWFLGVRVYFATGHTNAFSSLQVSAAFVGFETFEFYRSGALLALNTFGMYLVCIIGLALLCPDLDEASSPRLHKRDSRHLGYAFERPAICMMFLNAVRAGLSTLNTLIQRRHLMVWDIFAPKLVFDTVAMVLVDVLVVAVVRAARRL</sequence>
<dbReference type="InterPro" id="IPR045687">
    <property type="entry name" value="PIGG/GPI7_C"/>
</dbReference>
<evidence type="ECO:0000313" key="13">
    <source>
        <dbReference type="EMBL" id="CEO97669.1"/>
    </source>
</evidence>
<evidence type="ECO:0000256" key="5">
    <source>
        <dbReference type="ARBA" id="ARBA00022679"/>
    </source>
</evidence>
<keyword evidence="6 11" id="KW-0812">Transmembrane</keyword>
<dbReference type="GO" id="GO:0051377">
    <property type="term" value="F:mannose-ethanolamine phosphotransferase activity"/>
    <property type="evidence" value="ECO:0007669"/>
    <property type="project" value="InterPro"/>
</dbReference>
<evidence type="ECO:0000313" key="14">
    <source>
        <dbReference type="Proteomes" id="UP000039324"/>
    </source>
</evidence>
<comment type="subcellular location">
    <subcellularLocation>
        <location evidence="1">Endoplasmic reticulum membrane</location>
        <topology evidence="1">Multi-pass membrane protein</topology>
    </subcellularLocation>
</comment>
<evidence type="ECO:0000256" key="7">
    <source>
        <dbReference type="ARBA" id="ARBA00022824"/>
    </source>
</evidence>
<dbReference type="AlphaFoldDB" id="A0A0G4IR99"/>
<feature type="transmembrane region" description="Helical" evidence="11">
    <location>
        <begin position="646"/>
        <end position="663"/>
    </location>
</feature>
<evidence type="ECO:0000256" key="4">
    <source>
        <dbReference type="ARBA" id="ARBA00022502"/>
    </source>
</evidence>
<keyword evidence="14" id="KW-1185">Reference proteome</keyword>
<comment type="pathway">
    <text evidence="2">Glycolipid biosynthesis; glycosylphosphatidylinositol-anchor biosynthesis.</text>
</comment>
<dbReference type="InterPro" id="IPR039524">
    <property type="entry name" value="PIGO/GPI13"/>
</dbReference>
<dbReference type="SUPFAM" id="SSF53649">
    <property type="entry name" value="Alkaline phosphatase-like"/>
    <property type="match status" value="1"/>
</dbReference>
<keyword evidence="5" id="KW-0808">Transferase</keyword>